<feature type="region of interest" description="Disordered" evidence="1">
    <location>
        <begin position="369"/>
        <end position="396"/>
    </location>
</feature>
<dbReference type="Proteomes" id="UP001331515">
    <property type="component" value="Unassembled WGS sequence"/>
</dbReference>
<feature type="region of interest" description="Disordered" evidence="1">
    <location>
        <begin position="252"/>
        <end position="277"/>
    </location>
</feature>
<name>A0AAN8HF15_CHAGU</name>
<evidence type="ECO:0000313" key="2">
    <source>
        <dbReference type="EMBL" id="KAK5913296.1"/>
    </source>
</evidence>
<accession>A0AAN8HF15</accession>
<protein>
    <submittedName>
        <fullName evidence="2">Uncharacterized protein</fullName>
    </submittedName>
</protein>
<dbReference type="AlphaFoldDB" id="A0AAN8HF15"/>
<gene>
    <name evidence="2" type="ORF">CgunFtcFv8_007840</name>
</gene>
<keyword evidence="3" id="KW-1185">Reference proteome</keyword>
<organism evidence="2 3">
    <name type="scientific">Champsocephalus gunnari</name>
    <name type="common">Mackerel icefish</name>
    <dbReference type="NCBI Taxonomy" id="52237"/>
    <lineage>
        <taxon>Eukaryota</taxon>
        <taxon>Metazoa</taxon>
        <taxon>Chordata</taxon>
        <taxon>Craniata</taxon>
        <taxon>Vertebrata</taxon>
        <taxon>Euteleostomi</taxon>
        <taxon>Actinopterygii</taxon>
        <taxon>Neopterygii</taxon>
        <taxon>Teleostei</taxon>
        <taxon>Neoteleostei</taxon>
        <taxon>Acanthomorphata</taxon>
        <taxon>Eupercaria</taxon>
        <taxon>Perciformes</taxon>
        <taxon>Notothenioidei</taxon>
        <taxon>Channichthyidae</taxon>
        <taxon>Champsocephalus</taxon>
    </lineage>
</organism>
<proteinExistence type="predicted"/>
<comment type="caution">
    <text evidence="2">The sequence shown here is derived from an EMBL/GenBank/DDBJ whole genome shotgun (WGS) entry which is preliminary data.</text>
</comment>
<dbReference type="EMBL" id="JAURVH010001527">
    <property type="protein sequence ID" value="KAK5913296.1"/>
    <property type="molecule type" value="Genomic_DNA"/>
</dbReference>
<sequence>MHTHLFESADLWDRLTFLFLSAFTHSSLKHSLVLFEDERSCVHRVQSKATCITWAPNERIVIAEVFFIKQEFRGLQGSTSQSLPTGAKPKITLDPYIRLKSDKLDLALTFLGLDVTEEKRNKLRQSLTADLQGTVAYGDFVEATRNIFQENLEELGLGADPFMFSYHEAASLMDTSAFHSPTYESECSYSSEEMEQFQTEVKQLHTQMKQLKLMLKDMEHSKNTLEEELQKTSEKAGLTVEENARLKSRLQAAEAEAGQRLGGQAGGQRQPSSAEQDYEEVIQLLEAEIRDLKNQVACKRPARSLDSTKEDVQELNWRMTSIDGQLRKSELSRKHLEVSNKKLLGFAQVRPSTGHLRNTNVHKVLTTPSLFGGEGGSSWSSTATDTPDTPSPLPDPAFQLAVDAKELVAGVSTPPDERGLGDS</sequence>
<reference evidence="2 3" key="1">
    <citation type="journal article" date="2023" name="Mol. Biol. Evol.">
        <title>Genomics of Secondarily Temperate Adaptation in the Only Non-Antarctic Icefish.</title>
        <authorList>
            <person name="Rivera-Colon A.G."/>
            <person name="Rayamajhi N."/>
            <person name="Minhas B.F."/>
            <person name="Madrigal G."/>
            <person name="Bilyk K.T."/>
            <person name="Yoon V."/>
            <person name="Hune M."/>
            <person name="Gregory S."/>
            <person name="Cheng C.H.C."/>
            <person name="Catchen J.M."/>
        </authorList>
    </citation>
    <scope>NUCLEOTIDE SEQUENCE [LARGE SCALE GENOMIC DNA]</scope>
    <source>
        <tissue evidence="2">White muscle</tissue>
    </source>
</reference>
<evidence type="ECO:0000256" key="1">
    <source>
        <dbReference type="SAM" id="MobiDB-lite"/>
    </source>
</evidence>
<evidence type="ECO:0000313" key="3">
    <source>
        <dbReference type="Proteomes" id="UP001331515"/>
    </source>
</evidence>
<feature type="compositionally biased region" description="Low complexity" evidence="1">
    <location>
        <begin position="377"/>
        <end position="388"/>
    </location>
</feature>